<dbReference type="PANTHER" id="PTHR35091">
    <property type="entry name" value="FLAGELLAR PROTEIN FLIL"/>
    <property type="match status" value="1"/>
</dbReference>
<dbReference type="Pfam" id="PF03748">
    <property type="entry name" value="FliL"/>
    <property type="match status" value="1"/>
</dbReference>
<keyword evidence="10" id="KW-0969">Cilium</keyword>
<keyword evidence="4 9" id="KW-0812">Transmembrane</keyword>
<evidence type="ECO:0000256" key="1">
    <source>
        <dbReference type="ARBA" id="ARBA00004162"/>
    </source>
</evidence>
<evidence type="ECO:0000256" key="5">
    <source>
        <dbReference type="ARBA" id="ARBA00022779"/>
    </source>
</evidence>
<dbReference type="GO" id="GO:0006935">
    <property type="term" value="P:chemotaxis"/>
    <property type="evidence" value="ECO:0007669"/>
    <property type="project" value="UniProtKB-KW"/>
</dbReference>
<keyword evidence="5" id="KW-0283">Flagellar rotation</keyword>
<evidence type="ECO:0000256" key="7">
    <source>
        <dbReference type="ARBA" id="ARBA00023136"/>
    </source>
</evidence>
<evidence type="ECO:0000256" key="8">
    <source>
        <dbReference type="SAM" id="MobiDB-lite"/>
    </source>
</evidence>
<proteinExistence type="predicted"/>
<protein>
    <submittedName>
        <fullName evidence="10">Flagellar protein FliL</fullName>
    </submittedName>
</protein>
<organism evidence="10">
    <name type="scientific">anaerobic digester metagenome</name>
    <dbReference type="NCBI Taxonomy" id="1263854"/>
    <lineage>
        <taxon>unclassified sequences</taxon>
        <taxon>metagenomes</taxon>
        <taxon>ecological metagenomes</taxon>
    </lineage>
</organism>
<keyword evidence="10" id="KW-0282">Flagellum</keyword>
<name>A0A485M022_9ZZZZ</name>
<dbReference type="GO" id="GO:0005886">
    <property type="term" value="C:plasma membrane"/>
    <property type="evidence" value="ECO:0007669"/>
    <property type="project" value="UniProtKB-SubCell"/>
</dbReference>
<dbReference type="InterPro" id="IPR005503">
    <property type="entry name" value="FliL"/>
</dbReference>
<keyword evidence="3" id="KW-0145">Chemotaxis</keyword>
<evidence type="ECO:0000256" key="2">
    <source>
        <dbReference type="ARBA" id="ARBA00022475"/>
    </source>
</evidence>
<sequence>MADEKAEVKEAAAGEKKKSPMLMIVIVLALLVIVAGGVAGYFLLSASKSKDAQPGAAPQTAAPQTQDQGYAAGGLAGPMKPMDSFIVNLTDAQGTRYLKVTMQLEMSHEMLSSEIDKRLPQIRDEVITLLSSKSFDDVSTIAGKRALKRGILSSINKYLTTGKVLNVYFSEFVVQ</sequence>
<feature type="compositionally biased region" description="Low complexity" evidence="8">
    <location>
        <begin position="52"/>
        <end position="69"/>
    </location>
</feature>
<keyword evidence="7 9" id="KW-0472">Membrane</keyword>
<keyword evidence="10" id="KW-0966">Cell projection</keyword>
<dbReference type="GO" id="GO:0071978">
    <property type="term" value="P:bacterial-type flagellum-dependent swarming motility"/>
    <property type="evidence" value="ECO:0007669"/>
    <property type="project" value="TreeGrafter"/>
</dbReference>
<dbReference type="EMBL" id="CAADRM010000102">
    <property type="protein sequence ID" value="VFU15083.1"/>
    <property type="molecule type" value="Genomic_DNA"/>
</dbReference>
<dbReference type="AlphaFoldDB" id="A0A485M022"/>
<dbReference type="PANTHER" id="PTHR35091:SF2">
    <property type="entry name" value="FLAGELLAR PROTEIN FLIL"/>
    <property type="match status" value="1"/>
</dbReference>
<evidence type="ECO:0000256" key="9">
    <source>
        <dbReference type="SAM" id="Phobius"/>
    </source>
</evidence>
<keyword evidence="6 9" id="KW-1133">Transmembrane helix</keyword>
<dbReference type="GO" id="GO:0009425">
    <property type="term" value="C:bacterial-type flagellum basal body"/>
    <property type="evidence" value="ECO:0007669"/>
    <property type="project" value="InterPro"/>
</dbReference>
<evidence type="ECO:0000256" key="4">
    <source>
        <dbReference type="ARBA" id="ARBA00022692"/>
    </source>
</evidence>
<comment type="subcellular location">
    <subcellularLocation>
        <location evidence="1">Cell membrane</location>
        <topology evidence="1">Single-pass membrane protein</topology>
    </subcellularLocation>
</comment>
<reference evidence="10" key="1">
    <citation type="submission" date="2019-03" db="EMBL/GenBank/DDBJ databases">
        <authorList>
            <person name="Hao L."/>
        </authorList>
    </citation>
    <scope>NUCLEOTIDE SEQUENCE</scope>
</reference>
<evidence type="ECO:0000256" key="3">
    <source>
        <dbReference type="ARBA" id="ARBA00022500"/>
    </source>
</evidence>
<evidence type="ECO:0000313" key="10">
    <source>
        <dbReference type="EMBL" id="VFU15083.1"/>
    </source>
</evidence>
<evidence type="ECO:0000256" key="6">
    <source>
        <dbReference type="ARBA" id="ARBA00022989"/>
    </source>
</evidence>
<feature type="region of interest" description="Disordered" evidence="8">
    <location>
        <begin position="52"/>
        <end position="73"/>
    </location>
</feature>
<accession>A0A485M022</accession>
<keyword evidence="2" id="KW-1003">Cell membrane</keyword>
<feature type="transmembrane region" description="Helical" evidence="9">
    <location>
        <begin position="21"/>
        <end position="44"/>
    </location>
</feature>
<gene>
    <name evidence="10" type="ORF">SCFA_390006</name>
</gene>